<evidence type="ECO:0000313" key="3">
    <source>
        <dbReference type="EMBL" id="RXM34074.1"/>
    </source>
</evidence>
<dbReference type="GO" id="GO:0006366">
    <property type="term" value="P:transcription by RNA polymerase II"/>
    <property type="evidence" value="ECO:0007669"/>
    <property type="project" value="InterPro"/>
</dbReference>
<evidence type="ECO:0000313" key="4">
    <source>
        <dbReference type="Proteomes" id="UP000289886"/>
    </source>
</evidence>
<dbReference type="EMBL" id="SCEB01214645">
    <property type="protein sequence ID" value="RXM34074.1"/>
    <property type="molecule type" value="Genomic_DNA"/>
</dbReference>
<dbReference type="PANTHER" id="PTHR21483">
    <property type="entry name" value="RNA POLYMERASE II-ASSOCIATED PROTEIN 1"/>
    <property type="match status" value="1"/>
</dbReference>
<evidence type="ECO:0000259" key="2">
    <source>
        <dbReference type="Pfam" id="PF25766"/>
    </source>
</evidence>
<name>A0A444UFX6_ACIRT</name>
<dbReference type="AlphaFoldDB" id="A0A444UFX6"/>
<evidence type="ECO:0000256" key="1">
    <source>
        <dbReference type="SAM" id="MobiDB-lite"/>
    </source>
</evidence>
<sequence>MPVMRESAGESWGRERKSPLSSDTDRLPVPLQLFTSPPEDSLSLLQLYFRALVMGALRRAWCPVLYAVAISHLNTFLFSQEPAPQVPPRYPRVTPQNTQDTGAVAIPPVLAVPMSEINTALHKVDTARRGLLRKTYFLTDEVLRTHLLLFKLPRGDSELGFEMSCSVLCNPNSCSPGPESIPSLPCLSCCGGKPALSLAGSQSPFPFLTGLCYLLHAMASTHRGLAGKFSPLLLSEAVIGYLRSCCEATPPLSLSSGWLLRHEYHLQYLLLKLAARLALLKMQVLARLRYILEVVRPGPRVVQDVLEVLTRIARHSSASASQLNSLGLRERLSRYLALEPQDLLLEPREAVRLSTEALRLWSIAAGELYPILVRALQCVPSLVTPPDPEEPLHTLSLHRAEALVSLLTNITLTAGSEEELQREQTR</sequence>
<protein>
    <submittedName>
        <fullName evidence="3">RNA polymerase II-associated protein 1</fullName>
    </submittedName>
</protein>
<feature type="compositionally biased region" description="Basic and acidic residues" evidence="1">
    <location>
        <begin position="12"/>
        <end position="26"/>
    </location>
</feature>
<accession>A0A444UFX6</accession>
<dbReference type="Pfam" id="PF25766">
    <property type="entry name" value="TPR_RPAP1"/>
    <property type="match status" value="1"/>
</dbReference>
<comment type="caution">
    <text evidence="3">The sequence shown here is derived from an EMBL/GenBank/DDBJ whole genome shotgun (WGS) entry which is preliminary data.</text>
</comment>
<feature type="region of interest" description="Disordered" evidence="1">
    <location>
        <begin position="1"/>
        <end position="32"/>
    </location>
</feature>
<keyword evidence="4" id="KW-1185">Reference proteome</keyword>
<organism evidence="3 4">
    <name type="scientific">Acipenser ruthenus</name>
    <name type="common">Sterlet sturgeon</name>
    <dbReference type="NCBI Taxonomy" id="7906"/>
    <lineage>
        <taxon>Eukaryota</taxon>
        <taxon>Metazoa</taxon>
        <taxon>Chordata</taxon>
        <taxon>Craniata</taxon>
        <taxon>Vertebrata</taxon>
        <taxon>Euteleostomi</taxon>
        <taxon>Actinopterygii</taxon>
        <taxon>Chondrostei</taxon>
        <taxon>Acipenseriformes</taxon>
        <taxon>Acipenseridae</taxon>
        <taxon>Acipenser</taxon>
    </lineage>
</organism>
<dbReference type="Proteomes" id="UP000289886">
    <property type="component" value="Unassembled WGS sequence"/>
</dbReference>
<proteinExistence type="predicted"/>
<dbReference type="InterPro" id="IPR039913">
    <property type="entry name" value="RPAP1/Rba50"/>
</dbReference>
<dbReference type="InterPro" id="IPR057989">
    <property type="entry name" value="TPR_RPAP1/MINIYO-like"/>
</dbReference>
<gene>
    <name evidence="3" type="ORF">EOD39_14462</name>
</gene>
<feature type="domain" description="RPAP1/MINIYO-like TPR repeats" evidence="2">
    <location>
        <begin position="21"/>
        <end position="83"/>
    </location>
</feature>
<reference evidence="3 4" key="1">
    <citation type="submission" date="2019-01" db="EMBL/GenBank/DDBJ databases">
        <title>Draft Genome and Complete Hox-Cluster Characterization of the Sterlet Sturgeon (Acipenser ruthenus).</title>
        <authorList>
            <person name="Wei Q."/>
        </authorList>
    </citation>
    <scope>NUCLEOTIDE SEQUENCE [LARGE SCALE GENOMIC DNA]</scope>
    <source>
        <strain evidence="3">WHYD16114868_AA</strain>
        <tissue evidence="3">Blood</tissue>
    </source>
</reference>
<dbReference type="PANTHER" id="PTHR21483:SF18">
    <property type="entry name" value="RNA POLYMERASE II-ASSOCIATED PROTEIN 1"/>
    <property type="match status" value="1"/>
</dbReference>